<evidence type="ECO:0008006" key="3">
    <source>
        <dbReference type="Google" id="ProtNLM"/>
    </source>
</evidence>
<dbReference type="EMBL" id="JFZT01000048">
    <property type="protein sequence ID" value="EZQ03150.1"/>
    <property type="molecule type" value="Genomic_DNA"/>
</dbReference>
<accession>A0A031LMN5</accession>
<evidence type="ECO:0000313" key="1">
    <source>
        <dbReference type="EMBL" id="EZQ03150.1"/>
    </source>
</evidence>
<dbReference type="RefSeq" id="WP_081801261.1">
    <property type="nucleotide sequence ID" value="NZ_JFZT01000048.1"/>
</dbReference>
<proteinExistence type="predicted"/>
<dbReference type="InterPro" id="IPR008304">
    <property type="entry name" value="UCP017998"/>
</dbReference>
<dbReference type="AlphaFoldDB" id="A0A031LMN5"/>
<gene>
    <name evidence="1" type="ORF">CM19_09995</name>
</gene>
<dbReference type="Pfam" id="PF06557">
    <property type="entry name" value="DUF1122"/>
    <property type="match status" value="1"/>
</dbReference>
<reference evidence="1 2" key="1">
    <citation type="submission" date="2014-03" db="EMBL/GenBank/DDBJ databases">
        <title>Draft genome sequence of the novel thermoacidophilic archaea Acidianus copahuensis ALE1 strain, isolated from Copahue volcanic area in Neuquen Argentina.</title>
        <authorList>
            <person name="Urbieta M.S."/>
            <person name="Rascovan N."/>
            <person name="Castro C."/>
            <person name="Revale S."/>
            <person name="Giaveno M.A."/>
            <person name="Vazquez M.P."/>
            <person name="Donati E.R."/>
        </authorList>
    </citation>
    <scope>NUCLEOTIDE SEQUENCE [LARGE SCALE GENOMIC DNA]</scope>
    <source>
        <strain evidence="1 2">ALE1</strain>
    </source>
</reference>
<protein>
    <recommendedName>
        <fullName evidence="3">DUF1122 domain-containing protein</fullName>
    </recommendedName>
</protein>
<organism evidence="1 2">
    <name type="scientific">Candidatus Acidianus copahuensis</name>
    <dbReference type="NCBI Taxonomy" id="1160895"/>
    <lineage>
        <taxon>Archaea</taxon>
        <taxon>Thermoproteota</taxon>
        <taxon>Thermoprotei</taxon>
        <taxon>Sulfolobales</taxon>
        <taxon>Sulfolobaceae</taxon>
        <taxon>Acidianus</taxon>
    </lineage>
</organism>
<evidence type="ECO:0000313" key="2">
    <source>
        <dbReference type="Proteomes" id="UP000024332"/>
    </source>
</evidence>
<keyword evidence="2" id="KW-1185">Reference proteome</keyword>
<name>A0A031LMN5_9CREN</name>
<dbReference type="InterPro" id="IPR016181">
    <property type="entry name" value="Acyl_CoA_acyltransferase"/>
</dbReference>
<comment type="caution">
    <text evidence="1">The sequence shown here is derived from an EMBL/GenBank/DDBJ whole genome shotgun (WGS) entry which is preliminary data.</text>
</comment>
<dbReference type="STRING" id="1160895.CM19_09995"/>
<dbReference type="SUPFAM" id="SSF55729">
    <property type="entry name" value="Acyl-CoA N-acyltransferases (Nat)"/>
    <property type="match status" value="1"/>
</dbReference>
<sequence>MNNFKIDEFELHAKDIRQTHIKELKSFVLYLGNRSIGRCNYFSGRDYYPVWIELDYDPWPREAGLEVKLMKAFYDFLPPKGRFFITYEKDYETYRMLFSGYSVVETPLGKSLFLAGFRWFKNWYFPEGGNEGGPKIQTNKPSSDNIAEEEIKELLEEVKNPEIKDWIVNNVKRKS</sequence>
<dbReference type="Proteomes" id="UP000024332">
    <property type="component" value="Unassembled WGS sequence"/>
</dbReference>
<dbReference type="Gene3D" id="3.40.630.30">
    <property type="match status" value="1"/>
</dbReference>